<evidence type="ECO:0000256" key="1">
    <source>
        <dbReference type="SAM" id="Phobius"/>
    </source>
</evidence>
<keyword evidence="1" id="KW-0472">Membrane</keyword>
<sequence length="52" mass="6011">MVRPHSPEPLWLEVSAILALLMAPLVALIALMLMERLESTMLPPRTRHRRPR</sequence>
<keyword evidence="1" id="KW-0812">Transmembrane</keyword>
<dbReference type="EMBL" id="BAAARW010000019">
    <property type="protein sequence ID" value="GAA2429715.1"/>
    <property type="molecule type" value="Genomic_DNA"/>
</dbReference>
<accession>A0ABN3JGH9</accession>
<protein>
    <submittedName>
        <fullName evidence="2">Uncharacterized protein</fullName>
    </submittedName>
</protein>
<keyword evidence="3" id="KW-1185">Reference proteome</keyword>
<dbReference type="Proteomes" id="UP001501231">
    <property type="component" value="Unassembled WGS sequence"/>
</dbReference>
<keyword evidence="1" id="KW-1133">Transmembrane helix</keyword>
<name>A0ABN3JGH9_9ACTN</name>
<comment type="caution">
    <text evidence="2">The sequence shown here is derived from an EMBL/GenBank/DDBJ whole genome shotgun (WGS) entry which is preliminary data.</text>
</comment>
<organism evidence="2 3">
    <name type="scientific">Actinomadura vinacea</name>
    <dbReference type="NCBI Taxonomy" id="115336"/>
    <lineage>
        <taxon>Bacteria</taxon>
        <taxon>Bacillati</taxon>
        <taxon>Actinomycetota</taxon>
        <taxon>Actinomycetes</taxon>
        <taxon>Streptosporangiales</taxon>
        <taxon>Thermomonosporaceae</taxon>
        <taxon>Actinomadura</taxon>
    </lineage>
</organism>
<feature type="transmembrane region" description="Helical" evidence="1">
    <location>
        <begin position="12"/>
        <end position="33"/>
    </location>
</feature>
<evidence type="ECO:0000313" key="2">
    <source>
        <dbReference type="EMBL" id="GAA2429715.1"/>
    </source>
</evidence>
<evidence type="ECO:0000313" key="3">
    <source>
        <dbReference type="Proteomes" id="UP001501231"/>
    </source>
</evidence>
<gene>
    <name evidence="2" type="ORF">GCM10010191_48970</name>
</gene>
<proteinExistence type="predicted"/>
<reference evidence="2 3" key="1">
    <citation type="journal article" date="2019" name="Int. J. Syst. Evol. Microbiol.">
        <title>The Global Catalogue of Microorganisms (GCM) 10K type strain sequencing project: providing services to taxonomists for standard genome sequencing and annotation.</title>
        <authorList>
            <consortium name="The Broad Institute Genomics Platform"/>
            <consortium name="The Broad Institute Genome Sequencing Center for Infectious Disease"/>
            <person name="Wu L."/>
            <person name="Ma J."/>
        </authorList>
    </citation>
    <scope>NUCLEOTIDE SEQUENCE [LARGE SCALE GENOMIC DNA]</scope>
    <source>
        <strain evidence="2 3">JCM 3325</strain>
    </source>
</reference>